<evidence type="ECO:0000313" key="7">
    <source>
        <dbReference type="EMBL" id="RIJ24517.1"/>
    </source>
</evidence>
<dbReference type="RefSeq" id="WP_119379706.1">
    <property type="nucleotide sequence ID" value="NZ_QWGB01000005.1"/>
</dbReference>
<dbReference type="EMBL" id="QWGB01000005">
    <property type="protein sequence ID" value="RIJ24517.1"/>
    <property type="molecule type" value="Genomic_DNA"/>
</dbReference>
<feature type="compositionally biased region" description="Basic and acidic residues" evidence="4">
    <location>
        <begin position="44"/>
        <end position="54"/>
    </location>
</feature>
<name>A0A399R3T2_9PROT</name>
<feature type="signal peptide" evidence="5">
    <location>
        <begin position="1"/>
        <end position="19"/>
    </location>
</feature>
<comment type="caution">
    <text evidence="7">The sequence shown here is derived from an EMBL/GenBank/DDBJ whole genome shotgun (WGS) entry which is preliminary data.</text>
</comment>
<dbReference type="InterPro" id="IPR051010">
    <property type="entry name" value="BCAA_transport"/>
</dbReference>
<evidence type="ECO:0000313" key="8">
    <source>
        <dbReference type="Proteomes" id="UP000265431"/>
    </source>
</evidence>
<evidence type="ECO:0000256" key="1">
    <source>
        <dbReference type="ARBA" id="ARBA00010062"/>
    </source>
</evidence>
<proteinExistence type="inferred from homology"/>
<dbReference type="CDD" id="cd06339">
    <property type="entry name" value="PBP1_YraM_LppC_lipoprotein-like"/>
    <property type="match status" value="1"/>
</dbReference>
<organism evidence="7 8">
    <name type="scientific">Henriciella barbarensis</name>
    <dbReference type="NCBI Taxonomy" id="86342"/>
    <lineage>
        <taxon>Bacteria</taxon>
        <taxon>Pseudomonadati</taxon>
        <taxon>Pseudomonadota</taxon>
        <taxon>Alphaproteobacteria</taxon>
        <taxon>Hyphomonadales</taxon>
        <taxon>Hyphomonadaceae</taxon>
        <taxon>Henriciella</taxon>
    </lineage>
</organism>
<keyword evidence="3" id="KW-0813">Transport</keyword>
<accession>A0A399R3T2</accession>
<keyword evidence="2 5" id="KW-0732">Signal</keyword>
<comment type="similarity">
    <text evidence="1">Belongs to the leucine-binding protein family.</text>
</comment>
<evidence type="ECO:0000256" key="5">
    <source>
        <dbReference type="SAM" id="SignalP"/>
    </source>
</evidence>
<dbReference type="InterPro" id="IPR028081">
    <property type="entry name" value="Leu-bd"/>
</dbReference>
<evidence type="ECO:0000256" key="3">
    <source>
        <dbReference type="ARBA" id="ARBA00022970"/>
    </source>
</evidence>
<dbReference type="InterPro" id="IPR028082">
    <property type="entry name" value="Peripla_BP_I"/>
</dbReference>
<dbReference type="Pfam" id="PF13458">
    <property type="entry name" value="Peripla_BP_6"/>
    <property type="match status" value="1"/>
</dbReference>
<dbReference type="PANTHER" id="PTHR30483">
    <property type="entry name" value="LEUCINE-SPECIFIC-BINDING PROTEIN"/>
    <property type="match status" value="1"/>
</dbReference>
<feature type="chain" id="PRO_5017266478" evidence="5">
    <location>
        <begin position="20"/>
        <end position="443"/>
    </location>
</feature>
<feature type="domain" description="Leucine-binding protein" evidence="6">
    <location>
        <begin position="99"/>
        <end position="423"/>
    </location>
</feature>
<keyword evidence="3" id="KW-0029">Amino-acid transport</keyword>
<dbReference type="Proteomes" id="UP000265431">
    <property type="component" value="Unassembled WGS sequence"/>
</dbReference>
<sequence length="443" mass="47124">MTFGLPSRFARLAPSLALASFLLVTACATDPMRPPAPIETGQSRGDRGDDRSGRGDQGIEEEGLDGLHDDEGITPAEDVSDADNGYFTPDFMGERDLFRIGVLLPFSHPNSGVRAEAEGMLAGIEMAIFDHAGEGMLVLPKDTAGSQSQAISKAEEALAQGADVILGPLFGTNIEALNREGIASETQVIGFSNDSNVAGGNTWLASITPEQEVAALVSYAVSQGYRQFAYFGPQSDLGQRIETALQREASRVGGRVAASGFYPESTQSPDSEARYIANAVNNAQQGGGKVAILIPERGTQLRRVGPLLSYYGMSRNVQMMGLSGWDDRAIWREPSLRGGWFVAPSRDDVQAFNTKFQRIYGRGPSSLASTAYDAAALVSQLGADGEVTRDEIASRDGYLGVNGVFRFAPSGTTERRLSIYEVAGSQGAVEINKAVQTFDAGTS</sequence>
<dbReference type="GO" id="GO:0006865">
    <property type="term" value="P:amino acid transport"/>
    <property type="evidence" value="ECO:0007669"/>
    <property type="project" value="UniProtKB-KW"/>
</dbReference>
<evidence type="ECO:0000256" key="2">
    <source>
        <dbReference type="ARBA" id="ARBA00022729"/>
    </source>
</evidence>
<protein>
    <submittedName>
        <fullName evidence="7">Penicillin-binding protein activator</fullName>
    </submittedName>
</protein>
<evidence type="ECO:0000256" key="4">
    <source>
        <dbReference type="SAM" id="MobiDB-lite"/>
    </source>
</evidence>
<evidence type="ECO:0000259" key="6">
    <source>
        <dbReference type="Pfam" id="PF13458"/>
    </source>
</evidence>
<dbReference type="Gene3D" id="3.40.50.2300">
    <property type="match status" value="2"/>
</dbReference>
<dbReference type="SUPFAM" id="SSF53822">
    <property type="entry name" value="Periplasmic binding protein-like I"/>
    <property type="match status" value="1"/>
</dbReference>
<reference evidence="7 8" key="1">
    <citation type="submission" date="2018-08" db="EMBL/GenBank/DDBJ databases">
        <title>Henriciella mobilis sp. nov., isolated from seawater.</title>
        <authorList>
            <person name="Cheng H."/>
            <person name="Wu Y.-H."/>
            <person name="Xu X.-W."/>
            <person name="Guo L.-L."/>
        </authorList>
    </citation>
    <scope>NUCLEOTIDE SEQUENCE [LARGE SCALE GENOMIC DNA]</scope>
    <source>
        <strain evidence="7 8">CCUG66934</strain>
    </source>
</reference>
<keyword evidence="8" id="KW-1185">Reference proteome</keyword>
<gene>
    <name evidence="7" type="ORF">D1224_09885</name>
</gene>
<dbReference type="AlphaFoldDB" id="A0A399R3T2"/>
<dbReference type="OrthoDB" id="7210494at2"/>
<dbReference type="PANTHER" id="PTHR30483:SF6">
    <property type="entry name" value="PERIPLASMIC BINDING PROTEIN OF ABC TRANSPORTER FOR NATURAL AMINO ACIDS"/>
    <property type="match status" value="1"/>
</dbReference>
<feature type="region of interest" description="Disordered" evidence="4">
    <location>
        <begin position="31"/>
        <end position="85"/>
    </location>
</feature>